<dbReference type="AlphaFoldDB" id="A0A0C9R9F0"/>
<gene>
    <name evidence="2" type="primary">ORF1_7</name>
    <name evidence="2" type="ORF">g.60670</name>
</gene>
<feature type="compositionally biased region" description="Polar residues" evidence="1">
    <location>
        <begin position="291"/>
        <end position="309"/>
    </location>
</feature>
<feature type="non-terminal residue" evidence="2">
    <location>
        <position position="414"/>
    </location>
</feature>
<evidence type="ECO:0000256" key="1">
    <source>
        <dbReference type="SAM" id="MobiDB-lite"/>
    </source>
</evidence>
<feature type="region of interest" description="Disordered" evidence="1">
    <location>
        <begin position="266"/>
        <end position="365"/>
    </location>
</feature>
<organism evidence="2">
    <name type="scientific">Fopius arisanus</name>
    <dbReference type="NCBI Taxonomy" id="64838"/>
    <lineage>
        <taxon>Eukaryota</taxon>
        <taxon>Metazoa</taxon>
        <taxon>Ecdysozoa</taxon>
        <taxon>Arthropoda</taxon>
        <taxon>Hexapoda</taxon>
        <taxon>Insecta</taxon>
        <taxon>Pterygota</taxon>
        <taxon>Neoptera</taxon>
        <taxon>Endopterygota</taxon>
        <taxon>Hymenoptera</taxon>
        <taxon>Apocrita</taxon>
        <taxon>Ichneumonoidea</taxon>
        <taxon>Braconidae</taxon>
        <taxon>Opiinae</taxon>
        <taxon>Fopius</taxon>
    </lineage>
</organism>
<dbReference type="PANTHER" id="PTHR33273:SF2">
    <property type="entry name" value="ENDONUCLEASE_EXONUCLEASE_PHOSPHATASE DOMAIN-CONTAINING PROTEIN"/>
    <property type="match status" value="1"/>
</dbReference>
<reference evidence="2" key="1">
    <citation type="submission" date="2015-01" db="EMBL/GenBank/DDBJ databases">
        <title>Transcriptome Assembly of Fopius arisanus.</title>
        <authorList>
            <person name="Geib S."/>
        </authorList>
    </citation>
    <scope>NUCLEOTIDE SEQUENCE</scope>
</reference>
<accession>A0A0C9R9F0</accession>
<sequence>MSPPNKMAKKNKIVQSLATPNTSPARILKGNDSSVTDNNVTDPTPPIIIENINLDTMDLIKAIKEAVKNKDFKIKFQGKTSAIHLKSRVDHSAVIEILASREIKFYTYGFKQDKPKKFILKGLPSCFSEQDILTELRQNDIPVIAVRQFIKKVKDPPASIKLPIFSVTADPTTSLANFNKVRTLLHHTFTVEKFKTDGQPIQCFKCQAFGHASTHCNRIPRCVKCGESHDAKICTSESINCTNCGQNHVASYRQCPTRTKYIEASTMRKGRVNPNLLPPTSQPRSTSTTSKPNTNPITYAEATQRNLNTLKELKTPTMRDSSRTNETPFSSPLDFFLDPSSQRILERRSQPPPNPEAASTTHEQHEMISSINNDISTIKKCTDDATLIIRELMRLNIFQMINQLKDMVSLLKST</sequence>
<proteinExistence type="predicted"/>
<name>A0A0C9R9F0_9HYME</name>
<protein>
    <submittedName>
        <fullName evidence="2">ORF1_7 protein</fullName>
    </submittedName>
</protein>
<evidence type="ECO:0000313" key="2">
    <source>
        <dbReference type="EMBL" id="JAG82806.1"/>
    </source>
</evidence>
<dbReference type="PANTHER" id="PTHR33273">
    <property type="entry name" value="DOMAIN-CONTAINING PROTEIN, PUTATIVE-RELATED"/>
    <property type="match status" value="1"/>
</dbReference>
<dbReference type="EMBL" id="GBYB01013039">
    <property type="protein sequence ID" value="JAG82806.1"/>
    <property type="molecule type" value="Transcribed_RNA"/>
</dbReference>